<feature type="region of interest" description="Disordered" evidence="1">
    <location>
        <begin position="161"/>
        <end position="208"/>
    </location>
</feature>
<keyword evidence="3" id="KW-1185">Reference proteome</keyword>
<feature type="region of interest" description="Disordered" evidence="1">
    <location>
        <begin position="1"/>
        <end position="23"/>
    </location>
</feature>
<feature type="compositionally biased region" description="Polar residues" evidence="1">
    <location>
        <begin position="1"/>
        <end position="10"/>
    </location>
</feature>
<dbReference type="AlphaFoldDB" id="A0A9N7YS08"/>
<sequence length="208" mass="23527">MVPDSSPSRSHQPRWILENRQEDGRRCCEAERTHFICTDMEEEEEEEEKEKERRRRRRRRRNVFFIFRRTPPHPAHTSTPTSTSKAAWTSKESERRETKVKRQLHAQPAVMAASPPLSSHSVASMNGNCCVTQSSFFCRCGWSRTTGRRFVLAGINRSIDDAHPARPLRGRPAAQQPSSPGARPGLAPPGPSSGPRSLQGRHGRRAAL</sequence>
<organism evidence="2 3">
    <name type="scientific">Pleuronectes platessa</name>
    <name type="common">European plaice</name>
    <dbReference type="NCBI Taxonomy" id="8262"/>
    <lineage>
        <taxon>Eukaryota</taxon>
        <taxon>Metazoa</taxon>
        <taxon>Chordata</taxon>
        <taxon>Craniata</taxon>
        <taxon>Vertebrata</taxon>
        <taxon>Euteleostomi</taxon>
        <taxon>Actinopterygii</taxon>
        <taxon>Neopterygii</taxon>
        <taxon>Teleostei</taxon>
        <taxon>Neoteleostei</taxon>
        <taxon>Acanthomorphata</taxon>
        <taxon>Carangaria</taxon>
        <taxon>Pleuronectiformes</taxon>
        <taxon>Pleuronectoidei</taxon>
        <taxon>Pleuronectidae</taxon>
        <taxon>Pleuronectes</taxon>
    </lineage>
</organism>
<reference evidence="2" key="1">
    <citation type="submission" date="2020-03" db="EMBL/GenBank/DDBJ databases">
        <authorList>
            <person name="Weist P."/>
        </authorList>
    </citation>
    <scope>NUCLEOTIDE SEQUENCE</scope>
</reference>
<evidence type="ECO:0000313" key="2">
    <source>
        <dbReference type="EMBL" id="CAB1434682.1"/>
    </source>
</evidence>
<evidence type="ECO:0000313" key="3">
    <source>
        <dbReference type="Proteomes" id="UP001153269"/>
    </source>
</evidence>
<proteinExistence type="predicted"/>
<feature type="region of interest" description="Disordered" evidence="1">
    <location>
        <begin position="65"/>
        <end position="118"/>
    </location>
</feature>
<dbReference type="EMBL" id="CADEAL010001680">
    <property type="protein sequence ID" value="CAB1434682.1"/>
    <property type="molecule type" value="Genomic_DNA"/>
</dbReference>
<gene>
    <name evidence="2" type="ORF">PLEPLA_LOCUS22730</name>
</gene>
<feature type="compositionally biased region" description="Basic residues" evidence="1">
    <location>
        <begin position="199"/>
        <end position="208"/>
    </location>
</feature>
<feature type="compositionally biased region" description="Low complexity" evidence="1">
    <location>
        <begin position="75"/>
        <end position="90"/>
    </location>
</feature>
<evidence type="ECO:0000256" key="1">
    <source>
        <dbReference type="SAM" id="MobiDB-lite"/>
    </source>
</evidence>
<accession>A0A9N7YS08</accession>
<name>A0A9N7YS08_PLEPL</name>
<protein>
    <submittedName>
        <fullName evidence="2">Uncharacterized protein</fullName>
    </submittedName>
</protein>
<dbReference type="Proteomes" id="UP001153269">
    <property type="component" value="Unassembled WGS sequence"/>
</dbReference>
<comment type="caution">
    <text evidence="2">The sequence shown here is derived from an EMBL/GenBank/DDBJ whole genome shotgun (WGS) entry which is preliminary data.</text>
</comment>